<evidence type="ECO:0000313" key="2">
    <source>
        <dbReference type="EMBL" id="VAW83959.1"/>
    </source>
</evidence>
<reference evidence="2" key="1">
    <citation type="submission" date="2018-06" db="EMBL/GenBank/DDBJ databases">
        <authorList>
            <person name="Zhirakovskaya E."/>
        </authorList>
    </citation>
    <scope>NUCLEOTIDE SEQUENCE</scope>
</reference>
<accession>A0A3B0ZCH8</accession>
<dbReference type="AlphaFoldDB" id="A0A3B0ZCH8"/>
<feature type="region of interest" description="Disordered" evidence="1">
    <location>
        <begin position="128"/>
        <end position="158"/>
    </location>
</feature>
<dbReference type="EMBL" id="UOFO01000030">
    <property type="protein sequence ID" value="VAW83959.1"/>
    <property type="molecule type" value="Genomic_DNA"/>
</dbReference>
<protein>
    <submittedName>
        <fullName evidence="2">Uncharacterized protein</fullName>
    </submittedName>
</protein>
<proteinExistence type="predicted"/>
<organism evidence="2">
    <name type="scientific">hydrothermal vent metagenome</name>
    <dbReference type="NCBI Taxonomy" id="652676"/>
    <lineage>
        <taxon>unclassified sequences</taxon>
        <taxon>metagenomes</taxon>
        <taxon>ecological metagenomes</taxon>
    </lineage>
</organism>
<sequence length="158" mass="17877">MAYLFWAVAAAILLLILMKYRAAKTRHQAAGNVVFAKYTFGKLSLEDQTRVKEKAEEIANKAASDEIEEYGWYAVAMHALKIPSAIPDNASWYHTKRPDVLRPSDLMVRSVLIFLNNNYNLNIEISGLSSPKKEKPPIDSVLNDEEEPKKLSKPDIEK</sequence>
<name>A0A3B0ZCH8_9ZZZZ</name>
<gene>
    <name evidence="2" type="ORF">MNBD_GAMMA16-1779</name>
</gene>
<evidence type="ECO:0000256" key="1">
    <source>
        <dbReference type="SAM" id="MobiDB-lite"/>
    </source>
</evidence>
<feature type="compositionally biased region" description="Basic and acidic residues" evidence="1">
    <location>
        <begin position="147"/>
        <end position="158"/>
    </location>
</feature>